<accession>A0A0H5RDV6</accession>
<dbReference type="FunFam" id="2.60.260.20:FF:000013">
    <property type="entry name" value="DnaJ subfamily B member 11"/>
    <property type="match status" value="1"/>
</dbReference>
<dbReference type="GO" id="GO:0051082">
    <property type="term" value="F:unfolded protein binding"/>
    <property type="evidence" value="ECO:0007669"/>
    <property type="project" value="InterPro"/>
</dbReference>
<proteinExistence type="predicted"/>
<sequence>MVDERVMAESLPVRAVLQIEPIKCVIYAALEEIYSGFLRSVTITRQIMNHDQKTSSDQEVTLKVPIAKGAIAGTKVLFESAGHQRQGQTGHVEFEIRIAPHPIYRREGDNLVVKKELYITEALTGGSVRISTLDGRTLSIAISKVILPGSRTLVSGEGLIGPTGNRGDLFIEYQVKYPDQISLANKQALRHLLPVPVDG</sequence>
<name>A0A0H5RDV6_9EUKA</name>
<dbReference type="EMBL" id="HACM01006292">
    <property type="protein sequence ID" value="CRZ06734.1"/>
    <property type="molecule type" value="Transcribed_RNA"/>
</dbReference>
<organism evidence="3">
    <name type="scientific">Spongospora subterranea</name>
    <dbReference type="NCBI Taxonomy" id="70186"/>
    <lineage>
        <taxon>Eukaryota</taxon>
        <taxon>Sar</taxon>
        <taxon>Rhizaria</taxon>
        <taxon>Endomyxa</taxon>
        <taxon>Phytomyxea</taxon>
        <taxon>Plasmodiophorida</taxon>
        <taxon>Plasmodiophoridae</taxon>
        <taxon>Spongospora</taxon>
    </lineage>
</organism>
<dbReference type="CDD" id="cd10747">
    <property type="entry name" value="DnaJ_C"/>
    <property type="match status" value="1"/>
</dbReference>
<dbReference type="SUPFAM" id="SSF49493">
    <property type="entry name" value="HSP40/DnaJ peptide-binding domain"/>
    <property type="match status" value="2"/>
</dbReference>
<keyword evidence="1" id="KW-0143">Chaperone</keyword>
<dbReference type="Gene3D" id="2.60.260.20">
    <property type="entry name" value="Urease metallochaperone UreE, N-terminal domain"/>
    <property type="match status" value="2"/>
</dbReference>
<dbReference type="PANTHER" id="PTHR24078">
    <property type="entry name" value="DNAJ HOMOLOG SUBFAMILY C MEMBER"/>
    <property type="match status" value="1"/>
</dbReference>
<reference evidence="3" key="1">
    <citation type="submission" date="2015-04" db="EMBL/GenBank/DDBJ databases">
        <title>The genome sequence of the plant pathogenic Rhizarian Plasmodiophora brassicae reveals insights in its biotrophic life cycle and the origin of chitin synthesis.</title>
        <authorList>
            <person name="Schwelm A."/>
            <person name="Fogelqvist J."/>
            <person name="Knaust A."/>
            <person name="Julke S."/>
            <person name="Lilja T."/>
            <person name="Dhandapani V."/>
            <person name="Bonilla-Rosso G."/>
            <person name="Karlsson M."/>
            <person name="Shevchenko A."/>
            <person name="Choi S.R."/>
            <person name="Kim H.G."/>
            <person name="Park J.Y."/>
            <person name="Lim Y.P."/>
            <person name="Ludwig-Muller J."/>
            <person name="Dixelius C."/>
        </authorList>
    </citation>
    <scope>NUCLEOTIDE SEQUENCE</scope>
    <source>
        <tissue evidence="3">Potato root galls</tissue>
    </source>
</reference>
<evidence type="ECO:0000256" key="1">
    <source>
        <dbReference type="ARBA" id="ARBA00023186"/>
    </source>
</evidence>
<evidence type="ECO:0000259" key="2">
    <source>
        <dbReference type="Pfam" id="PF01556"/>
    </source>
</evidence>
<dbReference type="AlphaFoldDB" id="A0A0H5RDV6"/>
<dbReference type="GO" id="GO:0005829">
    <property type="term" value="C:cytosol"/>
    <property type="evidence" value="ECO:0007669"/>
    <property type="project" value="TreeGrafter"/>
</dbReference>
<dbReference type="Pfam" id="PF01556">
    <property type="entry name" value="DnaJ_C"/>
    <property type="match status" value="1"/>
</dbReference>
<evidence type="ECO:0000313" key="3">
    <source>
        <dbReference type="EMBL" id="CRZ06734.1"/>
    </source>
</evidence>
<feature type="domain" description="Chaperone DnaJ C-terminal" evidence="2">
    <location>
        <begin position="26"/>
        <end position="178"/>
    </location>
</feature>
<dbReference type="InterPro" id="IPR002939">
    <property type="entry name" value="DnaJ_C"/>
</dbReference>
<dbReference type="InterPro" id="IPR051339">
    <property type="entry name" value="DnaJ_subfamily_B"/>
</dbReference>
<dbReference type="GO" id="GO:0006457">
    <property type="term" value="P:protein folding"/>
    <property type="evidence" value="ECO:0007669"/>
    <property type="project" value="InterPro"/>
</dbReference>
<dbReference type="InterPro" id="IPR008971">
    <property type="entry name" value="HSP40/DnaJ_pept-bd"/>
</dbReference>
<dbReference type="PANTHER" id="PTHR24078:SF553">
    <property type="entry name" value="DNAJ HOMOLOG SUBFAMILY B MEMBER 5"/>
    <property type="match status" value="1"/>
</dbReference>
<dbReference type="GO" id="GO:0051087">
    <property type="term" value="F:protein-folding chaperone binding"/>
    <property type="evidence" value="ECO:0007669"/>
    <property type="project" value="TreeGrafter"/>
</dbReference>
<protein>
    <recommendedName>
        <fullName evidence="2">Chaperone DnaJ C-terminal domain-containing protein</fullName>
    </recommendedName>
</protein>